<sequence length="159" mass="15585">MGSILPVILAVVFAGLIAQGMQLTQALPGGSSQSGQSQNAAAAAAVQAELFGAACISAALASSGTISSSISVTMPAGVPAPAQALCQTVADPVAGRDVYSYTPGVPGEATSIESDTEGNASWFRSVAKGQAASLSGGQTLQIPATIPVGVMLEVVQVNP</sequence>
<reference evidence="1" key="1">
    <citation type="submission" date="2022-08" db="EMBL/GenBank/DDBJ databases">
        <authorList>
            <person name="Kim S.-J."/>
        </authorList>
    </citation>
    <scope>NUCLEOTIDE SEQUENCE</scope>
    <source>
        <strain evidence="1">KJ</strain>
    </source>
</reference>
<evidence type="ECO:0000313" key="1">
    <source>
        <dbReference type="EMBL" id="MDT8840232.1"/>
    </source>
</evidence>
<dbReference type="EMBL" id="JANSLM010000008">
    <property type="protein sequence ID" value="MDT8840232.1"/>
    <property type="molecule type" value="Genomic_DNA"/>
</dbReference>
<proteinExistence type="predicted"/>
<dbReference type="AlphaFoldDB" id="A0AAP5QDG6"/>
<dbReference type="Proteomes" id="UP001246473">
    <property type="component" value="Unassembled WGS sequence"/>
</dbReference>
<evidence type="ECO:0000313" key="2">
    <source>
        <dbReference type="Proteomes" id="UP001246473"/>
    </source>
</evidence>
<organism evidence="1 2">
    <name type="scientific">Paraburkholderia fungorum</name>
    <dbReference type="NCBI Taxonomy" id="134537"/>
    <lineage>
        <taxon>Bacteria</taxon>
        <taxon>Pseudomonadati</taxon>
        <taxon>Pseudomonadota</taxon>
        <taxon>Betaproteobacteria</taxon>
        <taxon>Burkholderiales</taxon>
        <taxon>Burkholderiaceae</taxon>
        <taxon>Paraburkholderia</taxon>
    </lineage>
</organism>
<protein>
    <submittedName>
        <fullName evidence="1">Uncharacterized protein</fullName>
    </submittedName>
</protein>
<dbReference type="RefSeq" id="WP_315697105.1">
    <property type="nucleotide sequence ID" value="NZ_JANSLM010000008.1"/>
</dbReference>
<comment type="caution">
    <text evidence="1">The sequence shown here is derived from an EMBL/GenBank/DDBJ whole genome shotgun (WGS) entry which is preliminary data.</text>
</comment>
<gene>
    <name evidence="1" type="ORF">ParKJ_22675</name>
</gene>
<name>A0AAP5QDG6_9BURK</name>
<accession>A0AAP5QDG6</accession>